<reference evidence="4" key="1">
    <citation type="submission" date="2010-11" db="EMBL/GenBank/DDBJ databases">
        <title>The complete genome of Desulfurococcus mucosus DSM 2162.</title>
        <authorList>
            <consortium name="US DOE Joint Genome Institute (JGI-PGF)"/>
            <person name="Lucas S."/>
            <person name="Copeland A."/>
            <person name="Lapidus A."/>
            <person name="Bruce D."/>
            <person name="Goodwin L."/>
            <person name="Pitluck S."/>
            <person name="Kyrpides N."/>
            <person name="Mavromatis K."/>
            <person name="Pagani I."/>
            <person name="Ivanova N."/>
            <person name="Ovchinnikova G."/>
            <person name="Chertkov O."/>
            <person name="Held B."/>
            <person name="Brettin T."/>
            <person name="Detter J.C."/>
            <person name="Tapia R."/>
            <person name="Han C."/>
            <person name="Land M."/>
            <person name="Hauser L."/>
            <person name="Markowitz V."/>
            <person name="Cheng J.-F."/>
            <person name="Hugenholtz P."/>
            <person name="Woyke T."/>
            <person name="Wu D."/>
            <person name="Wirth R."/>
            <person name="Bilek Y."/>
            <person name="Hader T."/>
            <person name="Klenk H.-P."/>
            <person name="Eisen J.A."/>
        </authorList>
    </citation>
    <scope>NUCLEOTIDE SEQUENCE [LARGE SCALE GENOMIC DNA]</scope>
    <source>
        <strain evidence="4">ATCC 35584 / DSM 2162 / JCM 9187 / O7/1</strain>
    </source>
</reference>
<organism evidence="3 4">
    <name type="scientific">Desulfurococcus mucosus (strain ATCC 35584 / DSM 2162 / JCM 9187 / O7/1)</name>
    <dbReference type="NCBI Taxonomy" id="765177"/>
    <lineage>
        <taxon>Archaea</taxon>
        <taxon>Thermoproteota</taxon>
        <taxon>Thermoprotei</taxon>
        <taxon>Desulfurococcales</taxon>
        <taxon>Desulfurococcaceae</taxon>
        <taxon>Desulfurococcus</taxon>
    </lineage>
</organism>
<dbReference type="InterPro" id="IPR051162">
    <property type="entry name" value="T4SS_component"/>
</dbReference>
<dbReference type="AlphaFoldDB" id="E8R8F7"/>
<proteinExistence type="predicted"/>
<dbReference type="CDD" id="cd01127">
    <property type="entry name" value="TrwB_TraG_TraD_VirD4"/>
    <property type="match status" value="1"/>
</dbReference>
<sequence>MLYHVLPRIGVELDPRVLGYRFTYCLENTGSRLRVYLETETPREALSRFLHVEEYDASLLHRELGSRLYVSEARLRSKRDFWLHDTVIRGLPDLASSLKAPGLMCLGFSRSRVLESIYYSRARSLLKHAGRRDPALRAEAGAIVERAGRGVWSIRVLCAAGSRRVLEECEERLSNASPTALKWVRGVVEDPGGLAERLKPLEPGILARLAPWGIPVACGSTVYSMVELPDPGVHPVGFTRGSPLPDAVPVRSEGDSFRIGVTESGREVRLGIRDLERHVYVVGQTGSGKTSLLKLLVHRLHGLGGAAIILVDPHGDMSRELAGEIPGAVFLDPVDAPYGVNPLDLPRHRDREYAVSVAIDVLLTVFQEVLKLMSTAVNVRYLLRVILRALYAESDSPTMADVYEAILGLYSGRLVLGDPGDPEWRRQLEVLRSMQRQTLISALSRLEPYARDGFLRRLTSRTTIDVGGMLSPGSLTLFSTPKAVLGEDLARLVASTVVLKIWSEVLARARLGEPRTHVFLVIDEFQFVADLPVVDTMLSEARKYGLHLVIAHQHTGQLPGSLLQSILTNTGVKLVFQVAGGDVEKLSMVDADFSKQLSKALTSLAAGTAVLKLSAGPGEQPPPPIMVRLDKPS</sequence>
<dbReference type="PANTHER" id="PTHR30121">
    <property type="entry name" value="UNCHARACTERIZED PROTEIN YJGR-RELATED"/>
    <property type="match status" value="1"/>
</dbReference>
<dbReference type="OrthoDB" id="107033at2157"/>
<protein>
    <submittedName>
        <fullName evidence="3">Sigma 54 interacting domain protein</fullName>
    </submittedName>
</protein>
<reference evidence="3 4" key="2">
    <citation type="journal article" date="2011" name="Stand. Genomic Sci.">
        <title>Complete genome sequence of Desulfurococcus mucosus type strain (O7/1).</title>
        <authorList>
            <person name="Wirth R."/>
            <person name="Chertkov O."/>
            <person name="Held B."/>
            <person name="Lapidus A."/>
            <person name="Nolan M."/>
            <person name="Lucas S."/>
            <person name="Hammon N."/>
            <person name="Deshpande S."/>
            <person name="Cheng J.F."/>
            <person name="Tapia R."/>
            <person name="Han C."/>
            <person name="Goodwin L."/>
            <person name="Pitluck S."/>
            <person name="Liolios K."/>
            <person name="Ioanna P."/>
            <person name="Ivanova N."/>
            <person name="Mavromatis K."/>
            <person name="Mikhailova N."/>
            <person name="Pati A."/>
            <person name="Chen A."/>
            <person name="Palaniappan K."/>
            <person name="Land M."/>
            <person name="Hauser L."/>
            <person name="Chang Y.J."/>
            <person name="Jeffries C.D."/>
            <person name="Bilek Y."/>
            <person name="Hader T."/>
            <person name="Rohde M."/>
            <person name="Spring S."/>
            <person name="Sikorski J."/>
            <person name="Goker M."/>
            <person name="Woyke T."/>
            <person name="Bristow J."/>
            <person name="Eisen J.A."/>
            <person name="Markowitz V."/>
            <person name="Hugenholtz P."/>
            <person name="Kyrpides N.C."/>
            <person name="Klenk H.P."/>
        </authorList>
    </citation>
    <scope>NUCLEOTIDE SEQUENCE [LARGE SCALE GENOMIC DNA]</scope>
    <source>
        <strain evidence="4">ATCC 35584 / DSM 2162 / JCM 9187 / O7/1</strain>
    </source>
</reference>
<keyword evidence="4" id="KW-1185">Reference proteome</keyword>
<dbReference type="GeneID" id="10153163"/>
<dbReference type="RefSeq" id="WP_013562005.1">
    <property type="nucleotide sequence ID" value="NC_014961.1"/>
</dbReference>
<dbReference type="Pfam" id="PF12696">
    <property type="entry name" value="TraG-D_C"/>
    <property type="match status" value="1"/>
</dbReference>
<dbReference type="KEGG" id="dmu:Desmu_0470"/>
<dbReference type="SUPFAM" id="SSF52540">
    <property type="entry name" value="P-loop containing nucleoside triphosphate hydrolases"/>
    <property type="match status" value="1"/>
</dbReference>
<evidence type="ECO:0000313" key="3">
    <source>
        <dbReference type="EMBL" id="ADV64783.1"/>
    </source>
</evidence>
<accession>E8R8F7</accession>
<dbReference type="InterPro" id="IPR027417">
    <property type="entry name" value="P-loop_NTPase"/>
</dbReference>
<dbReference type="Pfam" id="PF01935">
    <property type="entry name" value="DUF87"/>
    <property type="match status" value="1"/>
</dbReference>
<evidence type="ECO:0000259" key="2">
    <source>
        <dbReference type="Pfam" id="PF12696"/>
    </source>
</evidence>
<dbReference type="PANTHER" id="PTHR30121:SF6">
    <property type="entry name" value="SLR6007 PROTEIN"/>
    <property type="match status" value="1"/>
</dbReference>
<dbReference type="STRING" id="765177.Desmu_0470"/>
<feature type="domain" description="Helicase HerA central" evidence="1">
    <location>
        <begin position="259"/>
        <end position="460"/>
    </location>
</feature>
<evidence type="ECO:0000313" key="4">
    <source>
        <dbReference type="Proteomes" id="UP000001068"/>
    </source>
</evidence>
<dbReference type="HOGENOM" id="CLU_426201_0_0_2"/>
<dbReference type="InterPro" id="IPR032689">
    <property type="entry name" value="TraG-D_C"/>
</dbReference>
<evidence type="ECO:0000259" key="1">
    <source>
        <dbReference type="Pfam" id="PF01935"/>
    </source>
</evidence>
<gene>
    <name evidence="3" type="ordered locus">Desmu_0470</name>
</gene>
<dbReference type="eggNOG" id="arCOG04816">
    <property type="taxonomic scope" value="Archaea"/>
</dbReference>
<name>E8R8F7_DESM0</name>
<dbReference type="EMBL" id="CP002363">
    <property type="protein sequence ID" value="ADV64783.1"/>
    <property type="molecule type" value="Genomic_DNA"/>
</dbReference>
<feature type="domain" description="TraD/TraG TraM recognition site" evidence="2">
    <location>
        <begin position="517"/>
        <end position="585"/>
    </location>
</feature>
<dbReference type="Proteomes" id="UP000001068">
    <property type="component" value="Chromosome"/>
</dbReference>
<dbReference type="InterPro" id="IPR002789">
    <property type="entry name" value="HerA_central"/>
</dbReference>
<dbReference type="Gene3D" id="3.40.50.300">
    <property type="entry name" value="P-loop containing nucleotide triphosphate hydrolases"/>
    <property type="match status" value="2"/>
</dbReference>